<reference evidence="11 12" key="1">
    <citation type="submission" date="2012-10" db="EMBL/GenBank/DDBJ databases">
        <authorList>
            <person name="Zafar N."/>
            <person name="Inman J."/>
            <person name="Hall N."/>
            <person name="Lorenzi H."/>
            <person name="Caler E."/>
        </authorList>
    </citation>
    <scope>NUCLEOTIDE SEQUENCE [LARGE SCALE GENOMIC DNA]</scope>
    <source>
        <strain evidence="11 12">IP1</strain>
    </source>
</reference>
<feature type="compositionally biased region" description="Polar residues" evidence="9">
    <location>
        <begin position="242"/>
        <end position="252"/>
    </location>
</feature>
<keyword evidence="4" id="KW-0509">mRNA transport</keyword>
<dbReference type="InterPro" id="IPR036903">
    <property type="entry name" value="Nup98_auto-Pept-S59_dom_sf"/>
</dbReference>
<dbReference type="GO" id="GO:0044614">
    <property type="term" value="C:nuclear pore cytoplasmic filaments"/>
    <property type="evidence" value="ECO:0007669"/>
    <property type="project" value="TreeGrafter"/>
</dbReference>
<dbReference type="GeneID" id="14893595"/>
<accession>A0A0A1UDW2</accession>
<name>A0A0A1UDW2_ENTIV</name>
<evidence type="ECO:0000256" key="2">
    <source>
        <dbReference type="ARBA" id="ARBA00008926"/>
    </source>
</evidence>
<dbReference type="AlphaFoldDB" id="A0A0A1UDW2"/>
<evidence type="ECO:0000256" key="8">
    <source>
        <dbReference type="ARBA" id="ARBA00023242"/>
    </source>
</evidence>
<dbReference type="GO" id="GO:0008139">
    <property type="term" value="F:nuclear localization sequence binding"/>
    <property type="evidence" value="ECO:0007669"/>
    <property type="project" value="TreeGrafter"/>
</dbReference>
<protein>
    <recommendedName>
        <fullName evidence="10">Peptidase S59 domain-containing protein</fullName>
    </recommendedName>
</protein>
<dbReference type="OrthoDB" id="21062at2759"/>
<keyword evidence="7" id="KW-0906">Nuclear pore complex</keyword>
<dbReference type="GO" id="GO:0017056">
    <property type="term" value="F:structural constituent of nuclear pore"/>
    <property type="evidence" value="ECO:0007669"/>
    <property type="project" value="InterPro"/>
</dbReference>
<dbReference type="KEGG" id="eiv:EIN_498340"/>
<feature type="compositionally biased region" description="Polar residues" evidence="9">
    <location>
        <begin position="259"/>
        <end position="273"/>
    </location>
</feature>
<keyword evidence="3" id="KW-0813">Transport</keyword>
<dbReference type="Pfam" id="PF04096">
    <property type="entry name" value="Nucleoporin2"/>
    <property type="match status" value="1"/>
</dbReference>
<dbReference type="Pfam" id="PF13634">
    <property type="entry name" value="Nucleoporin_FG"/>
    <property type="match status" value="2"/>
</dbReference>
<feature type="region of interest" description="Disordered" evidence="9">
    <location>
        <begin position="242"/>
        <end position="294"/>
    </location>
</feature>
<keyword evidence="12" id="KW-1185">Reference proteome</keyword>
<organism evidence="11 12">
    <name type="scientific">Entamoeba invadens IP1</name>
    <dbReference type="NCBI Taxonomy" id="370355"/>
    <lineage>
        <taxon>Eukaryota</taxon>
        <taxon>Amoebozoa</taxon>
        <taxon>Evosea</taxon>
        <taxon>Archamoebae</taxon>
        <taxon>Mastigamoebida</taxon>
        <taxon>Entamoebidae</taxon>
        <taxon>Entamoeba</taxon>
    </lineage>
</organism>
<feature type="compositionally biased region" description="Polar residues" evidence="9">
    <location>
        <begin position="280"/>
        <end position="294"/>
    </location>
</feature>
<dbReference type="GO" id="GO:0006405">
    <property type="term" value="P:RNA export from nucleus"/>
    <property type="evidence" value="ECO:0007669"/>
    <property type="project" value="TreeGrafter"/>
</dbReference>
<dbReference type="GO" id="GO:0000973">
    <property type="term" value="P:post-transcriptional tethering of RNA polymerase II gene DNA at nuclear periphery"/>
    <property type="evidence" value="ECO:0007669"/>
    <property type="project" value="TreeGrafter"/>
</dbReference>
<sequence>MMQNTLQGFNTNFQQTNTFTQPSQNMMGNNSLFGQQQQQNTLFTSQNLFGGQQQQQQNNFANTFNQQGNQNLFGTQQQGNTFGQQQNVFGNQQTTNSLFGNTQTGFGTMTQNAQQTGNTFGSNFGGANSAFTAKPQSGLSVFGNTQQNTFGQQPTQPNSLFGNTQQNFFGQQPQGNSLFGNTQQQMGSTNTNMMGNQQQNSLFGSTSLQQGGLGGNLFGQPTQQQQGTGLSGMTQPQMGNSLFGNTPSQIGSNPLMGGQPQNNLFGGNTQQQSGLGGNLFGNSTTSSLFGNQQQSNNLFGNGMGALGQQQNSMFGNQQQSNGLFGNTPGLYGQQQLANQMQQPQLVLPPTTPLKIVEKEPKVDDALDEMRSQIQSKALILVFRKTMHEAHRDDPPQEVAKKIPTRVVKVDETQPHTEEKAVMVKTVPVFKYVPRSHRKEYYSVPSMEELQKMDVESLKHLKSFVFGRTDVGQIEWKNVDITGVNFDCEIQIERGNAIVYPTGTLKQEVGKKLNTEATLTYYHMNKDEEFDSQLERLKKVGEIVQQDEIRGEITIKVQHF</sequence>
<evidence type="ECO:0000259" key="10">
    <source>
        <dbReference type="PROSITE" id="PS51434"/>
    </source>
</evidence>
<dbReference type="GO" id="GO:0003723">
    <property type="term" value="F:RNA binding"/>
    <property type="evidence" value="ECO:0007669"/>
    <property type="project" value="TreeGrafter"/>
</dbReference>
<keyword evidence="6" id="KW-0811">Translocation</keyword>
<dbReference type="GO" id="GO:0034398">
    <property type="term" value="P:telomere tethering at nuclear periphery"/>
    <property type="evidence" value="ECO:0007669"/>
    <property type="project" value="TreeGrafter"/>
</dbReference>
<evidence type="ECO:0000313" key="11">
    <source>
        <dbReference type="EMBL" id="ELP94634.1"/>
    </source>
</evidence>
<dbReference type="InterPro" id="IPR007230">
    <property type="entry name" value="Nup98_auto-Pept-S59_dom"/>
</dbReference>
<evidence type="ECO:0000256" key="1">
    <source>
        <dbReference type="ARBA" id="ARBA00004567"/>
    </source>
</evidence>
<evidence type="ECO:0000256" key="5">
    <source>
        <dbReference type="ARBA" id="ARBA00022927"/>
    </source>
</evidence>
<dbReference type="PANTHER" id="PTHR23198:SF6">
    <property type="entry name" value="NUCLEAR PORE COMPLEX PROTEIN NUP98-NUP96"/>
    <property type="match status" value="1"/>
</dbReference>
<dbReference type="GO" id="GO:0006606">
    <property type="term" value="P:protein import into nucleus"/>
    <property type="evidence" value="ECO:0007669"/>
    <property type="project" value="TreeGrafter"/>
</dbReference>
<dbReference type="Gene3D" id="3.30.1610.10">
    <property type="entry name" value="Peptidase S59, nucleoporin"/>
    <property type="match status" value="1"/>
</dbReference>
<dbReference type="SUPFAM" id="SSF82215">
    <property type="entry name" value="C-terminal autoproteolytic domain of nucleoporin nup98"/>
    <property type="match status" value="1"/>
</dbReference>
<dbReference type="RefSeq" id="XP_004261405.1">
    <property type="nucleotide sequence ID" value="XM_004261357.1"/>
</dbReference>
<dbReference type="InterPro" id="IPR025574">
    <property type="entry name" value="Nucleoporin_FG_rpt"/>
</dbReference>
<dbReference type="EMBL" id="KB206184">
    <property type="protein sequence ID" value="ELP94634.1"/>
    <property type="molecule type" value="Genomic_DNA"/>
</dbReference>
<dbReference type="OMA" id="WTEKNNM"/>
<dbReference type="VEuPathDB" id="AmoebaDB:EIN_498340"/>
<proteinExistence type="inferred from homology"/>
<keyword evidence="5" id="KW-0653">Protein transport</keyword>
<evidence type="ECO:0000256" key="7">
    <source>
        <dbReference type="ARBA" id="ARBA00023132"/>
    </source>
</evidence>
<evidence type="ECO:0000256" key="9">
    <source>
        <dbReference type="SAM" id="MobiDB-lite"/>
    </source>
</evidence>
<evidence type="ECO:0000313" key="12">
    <source>
        <dbReference type="Proteomes" id="UP000014680"/>
    </source>
</evidence>
<keyword evidence="8" id="KW-0539">Nucleus</keyword>
<evidence type="ECO:0000256" key="6">
    <source>
        <dbReference type="ARBA" id="ARBA00023010"/>
    </source>
</evidence>
<comment type="subcellular location">
    <subcellularLocation>
        <location evidence="1">Nucleus</location>
        <location evidence="1">Nuclear pore complex</location>
    </subcellularLocation>
</comment>
<evidence type="ECO:0000256" key="4">
    <source>
        <dbReference type="ARBA" id="ARBA00022816"/>
    </source>
</evidence>
<comment type="similarity">
    <text evidence="2">Belongs to the nucleoporin GLFG family.</text>
</comment>
<evidence type="ECO:0000256" key="3">
    <source>
        <dbReference type="ARBA" id="ARBA00022448"/>
    </source>
</evidence>
<dbReference type="Proteomes" id="UP000014680">
    <property type="component" value="Unassembled WGS sequence"/>
</dbReference>
<feature type="domain" description="Peptidase S59" evidence="10">
    <location>
        <begin position="437"/>
        <end position="559"/>
    </location>
</feature>
<dbReference type="PANTHER" id="PTHR23198">
    <property type="entry name" value="NUCLEOPORIN"/>
    <property type="match status" value="1"/>
</dbReference>
<dbReference type="GO" id="GO:0051028">
    <property type="term" value="P:mRNA transport"/>
    <property type="evidence" value="ECO:0007669"/>
    <property type="project" value="UniProtKB-KW"/>
</dbReference>
<gene>
    <name evidence="11" type="ORF">EIN_498340</name>
</gene>
<dbReference type="PROSITE" id="PS51434">
    <property type="entry name" value="NUP_C"/>
    <property type="match status" value="1"/>
</dbReference>
<dbReference type="InterPro" id="IPR037665">
    <property type="entry name" value="Nucleoporin_S59-like"/>
</dbReference>